<gene>
    <name evidence="1" type="ORF">S01H4_57143</name>
</gene>
<protein>
    <submittedName>
        <fullName evidence="1">Uncharacterized protein</fullName>
    </submittedName>
</protein>
<comment type="caution">
    <text evidence="1">The sequence shown here is derived from an EMBL/GenBank/DDBJ whole genome shotgun (WGS) entry which is preliminary data.</text>
</comment>
<dbReference type="Pfam" id="PF18907">
    <property type="entry name" value="DUF5662"/>
    <property type="match status" value="1"/>
</dbReference>
<accession>X1DAP0</accession>
<sequence>WMLQEDDGGMFCLEMTPVYVKEMLCDWKGAGKAQKSELSVKEWYENHKTKMRFHPKTRDYLEKLLDERCYRS</sequence>
<name>X1DAP0_9ZZZZ</name>
<organism evidence="1">
    <name type="scientific">marine sediment metagenome</name>
    <dbReference type="NCBI Taxonomy" id="412755"/>
    <lineage>
        <taxon>unclassified sequences</taxon>
        <taxon>metagenomes</taxon>
        <taxon>ecological metagenomes</taxon>
    </lineage>
</organism>
<dbReference type="InterPro" id="IPR043721">
    <property type="entry name" value="DUF5662"/>
</dbReference>
<dbReference type="EMBL" id="BART01033204">
    <property type="protein sequence ID" value="GAH17846.1"/>
    <property type="molecule type" value="Genomic_DNA"/>
</dbReference>
<proteinExistence type="predicted"/>
<dbReference type="AlphaFoldDB" id="X1DAP0"/>
<evidence type="ECO:0000313" key="1">
    <source>
        <dbReference type="EMBL" id="GAH17846.1"/>
    </source>
</evidence>
<reference evidence="1" key="1">
    <citation type="journal article" date="2014" name="Front. Microbiol.">
        <title>High frequency of phylogenetically diverse reductive dehalogenase-homologous genes in deep subseafloor sedimentary metagenomes.</title>
        <authorList>
            <person name="Kawai M."/>
            <person name="Futagami T."/>
            <person name="Toyoda A."/>
            <person name="Takaki Y."/>
            <person name="Nishi S."/>
            <person name="Hori S."/>
            <person name="Arai W."/>
            <person name="Tsubouchi T."/>
            <person name="Morono Y."/>
            <person name="Uchiyama I."/>
            <person name="Ito T."/>
            <person name="Fujiyama A."/>
            <person name="Inagaki F."/>
            <person name="Takami H."/>
        </authorList>
    </citation>
    <scope>NUCLEOTIDE SEQUENCE</scope>
    <source>
        <strain evidence="1">Expedition CK06-06</strain>
    </source>
</reference>
<feature type="non-terminal residue" evidence="1">
    <location>
        <position position="1"/>
    </location>
</feature>